<dbReference type="OrthoDB" id="73875at2759"/>
<dbReference type="Proteomes" id="UP001165122">
    <property type="component" value="Unassembled WGS sequence"/>
</dbReference>
<dbReference type="InterPro" id="IPR051887">
    <property type="entry name" value="GH18_Domain-Containing"/>
</dbReference>
<keyword evidence="6" id="KW-1185">Reference proteome</keyword>
<dbReference type="Pfam" id="PF00704">
    <property type="entry name" value="Glyco_hydro_18"/>
    <property type="match status" value="1"/>
</dbReference>
<dbReference type="PANTHER" id="PTHR46290">
    <property type="entry name" value="DI-N-ACETYLCHITOBIASE"/>
    <property type="match status" value="1"/>
</dbReference>
<dbReference type="GO" id="GO:0009313">
    <property type="term" value="P:oligosaccharide catabolic process"/>
    <property type="evidence" value="ECO:0007669"/>
    <property type="project" value="TreeGrafter"/>
</dbReference>
<dbReference type="GO" id="GO:0005615">
    <property type="term" value="C:extracellular space"/>
    <property type="evidence" value="ECO:0007669"/>
    <property type="project" value="TreeGrafter"/>
</dbReference>
<feature type="domain" description="GH18" evidence="4">
    <location>
        <begin position="23"/>
        <end position="381"/>
    </location>
</feature>
<dbReference type="PANTHER" id="PTHR46290:SF1">
    <property type="entry name" value="DI-N-ACETYLCHITOBIASE"/>
    <property type="match status" value="1"/>
</dbReference>
<evidence type="ECO:0000313" key="5">
    <source>
        <dbReference type="EMBL" id="GMH79815.1"/>
    </source>
</evidence>
<dbReference type="GO" id="GO:0008061">
    <property type="term" value="F:chitin binding"/>
    <property type="evidence" value="ECO:0007669"/>
    <property type="project" value="InterPro"/>
</dbReference>
<comment type="caution">
    <text evidence="5">The sequence shown here is derived from an EMBL/GenBank/DDBJ whole genome shotgun (WGS) entry which is preliminary data.</text>
</comment>
<feature type="chain" id="PRO_5040751551" description="GH18 domain-containing protein" evidence="3">
    <location>
        <begin position="17"/>
        <end position="381"/>
    </location>
</feature>
<dbReference type="InterPro" id="IPR011583">
    <property type="entry name" value="Chitinase_II/V-like_cat"/>
</dbReference>
<keyword evidence="3" id="KW-0732">Signal</keyword>
<keyword evidence="2" id="KW-0326">Glycosidase</keyword>
<gene>
    <name evidence="5" type="ORF">TrLO_g13489</name>
</gene>
<dbReference type="GO" id="GO:0016798">
    <property type="term" value="F:hydrolase activity, acting on glycosyl bonds"/>
    <property type="evidence" value="ECO:0007669"/>
    <property type="project" value="UniProtKB-KW"/>
</dbReference>
<evidence type="ECO:0000256" key="3">
    <source>
        <dbReference type="SAM" id="SignalP"/>
    </source>
</evidence>
<sequence length="381" mass="42300">MCRTALLLLLPVTSLARLLPSEYRLSDFNHTLGSVDCPCDDVSLCEVLSNEVSTELFGFGSSNYASGPGFDWSAMTTIAWGEGTDLVCKAHSEGVRVIAAASPPLTDNQTAIDEFIQETIKSMQQNFYDGITFDWESPVDSPDDPLNTYYLDVVSQTTAALKSINPNYQVSLCAAWSPFGIDGRWYDYIGLANAVDFLYVMCYDVRSQIFDQCVASANSPINLCRKGIEEFNAAGIPNDKLVLGMPWYGYRYECVNDVFDPKASKTCEIAQVPFRGVNCSDAAGSEIAYGSIRNIVRSYDAEVFRDGYMNVPFFNYVDEGSGKIYQIWYDDAESLQGHYDFVRENGLRGAGPYRFDQVDLDSDDGVEETKEMFDALKTAAN</sequence>
<dbReference type="InterPro" id="IPR017853">
    <property type="entry name" value="GH"/>
</dbReference>
<keyword evidence="1" id="KW-0378">Hydrolase</keyword>
<evidence type="ECO:0000256" key="2">
    <source>
        <dbReference type="ARBA" id="ARBA00023295"/>
    </source>
</evidence>
<dbReference type="InterPro" id="IPR001223">
    <property type="entry name" value="Glyco_hydro18_cat"/>
</dbReference>
<feature type="signal peptide" evidence="3">
    <location>
        <begin position="1"/>
        <end position="16"/>
    </location>
</feature>
<reference evidence="6" key="1">
    <citation type="journal article" date="2023" name="Commun. Biol.">
        <title>Genome analysis of Parmales, the sister group of diatoms, reveals the evolutionary specialization of diatoms from phago-mixotrophs to photoautotrophs.</title>
        <authorList>
            <person name="Ban H."/>
            <person name="Sato S."/>
            <person name="Yoshikawa S."/>
            <person name="Yamada K."/>
            <person name="Nakamura Y."/>
            <person name="Ichinomiya M."/>
            <person name="Sato N."/>
            <person name="Blanc-Mathieu R."/>
            <person name="Endo H."/>
            <person name="Kuwata A."/>
            <person name="Ogata H."/>
        </authorList>
    </citation>
    <scope>NUCLEOTIDE SEQUENCE [LARGE SCALE GENOMIC DNA]</scope>
    <source>
        <strain evidence="6">NIES 3700</strain>
    </source>
</reference>
<organism evidence="5 6">
    <name type="scientific">Triparma laevis f. longispina</name>
    <dbReference type="NCBI Taxonomy" id="1714387"/>
    <lineage>
        <taxon>Eukaryota</taxon>
        <taxon>Sar</taxon>
        <taxon>Stramenopiles</taxon>
        <taxon>Ochrophyta</taxon>
        <taxon>Bolidophyceae</taxon>
        <taxon>Parmales</taxon>
        <taxon>Triparmaceae</taxon>
        <taxon>Triparma</taxon>
    </lineage>
</organism>
<proteinExistence type="predicted"/>
<dbReference type="EMBL" id="BRXW01000933">
    <property type="protein sequence ID" value="GMH79815.1"/>
    <property type="molecule type" value="Genomic_DNA"/>
</dbReference>
<name>A0A9W7B1H1_9STRA</name>
<evidence type="ECO:0000259" key="4">
    <source>
        <dbReference type="PROSITE" id="PS51910"/>
    </source>
</evidence>
<evidence type="ECO:0000313" key="6">
    <source>
        <dbReference type="Proteomes" id="UP001165122"/>
    </source>
</evidence>
<dbReference type="Gene3D" id="3.20.20.80">
    <property type="entry name" value="Glycosidases"/>
    <property type="match status" value="1"/>
</dbReference>
<evidence type="ECO:0000256" key="1">
    <source>
        <dbReference type="ARBA" id="ARBA00022801"/>
    </source>
</evidence>
<dbReference type="PROSITE" id="PS51910">
    <property type="entry name" value="GH18_2"/>
    <property type="match status" value="1"/>
</dbReference>
<accession>A0A9W7B1H1</accession>
<dbReference type="SUPFAM" id="SSF51445">
    <property type="entry name" value="(Trans)glycosidases"/>
    <property type="match status" value="1"/>
</dbReference>
<protein>
    <recommendedName>
        <fullName evidence="4">GH18 domain-containing protein</fullName>
    </recommendedName>
</protein>
<dbReference type="AlphaFoldDB" id="A0A9W7B1H1"/>
<dbReference type="SMART" id="SM00636">
    <property type="entry name" value="Glyco_18"/>
    <property type="match status" value="1"/>
</dbReference>